<dbReference type="GO" id="GO:0070682">
    <property type="term" value="P:proteasome regulatory particle assembly"/>
    <property type="evidence" value="ECO:0007669"/>
    <property type="project" value="EnsemblFungi"/>
</dbReference>
<feature type="repeat" description="ANK" evidence="3">
    <location>
        <begin position="176"/>
        <end position="208"/>
    </location>
</feature>
<keyword evidence="5" id="KW-1185">Reference proteome</keyword>
<dbReference type="InterPro" id="IPR036770">
    <property type="entry name" value="Ankyrin_rpt-contain_sf"/>
</dbReference>
<name>W2S063_CYPE1</name>
<sequence length="239" mass="25267">MANPPDDKYAIHAAAREGRLAAVEALLANNPSLATLRDPDSRLALHWAAAYAHADIVRLLSSSKNFDPDATDASDWTALMMASSLKDDAGLEIVQFLLQKEAEPKAVSSSGATALHFASSKGSLEVCRVLLKAGAGARVRDRRAQVPLHRAAAVGSVPIVRLLLEHKSPVNGGDVDGMTPLHQAISEGHGDVAVELLKAGADTDKRDSDGRTALDCAPDKKVREFVEQAAAREGIELGE</sequence>
<dbReference type="PANTHER" id="PTHR24189">
    <property type="entry name" value="MYOTROPHIN"/>
    <property type="match status" value="1"/>
</dbReference>
<dbReference type="AlphaFoldDB" id="W2S063"/>
<evidence type="ECO:0000256" key="2">
    <source>
        <dbReference type="ARBA" id="ARBA00023043"/>
    </source>
</evidence>
<keyword evidence="1" id="KW-0677">Repeat</keyword>
<protein>
    <submittedName>
        <fullName evidence="4">Uncharacterized protein</fullName>
    </submittedName>
</protein>
<dbReference type="GO" id="GO:1904855">
    <property type="term" value="F:proteasome regulatory particle binding"/>
    <property type="evidence" value="ECO:0007669"/>
    <property type="project" value="EnsemblFungi"/>
</dbReference>
<dbReference type="InterPro" id="IPR050745">
    <property type="entry name" value="Multifunctional_regulatory"/>
</dbReference>
<dbReference type="OrthoDB" id="539213at2759"/>
<evidence type="ECO:0000313" key="4">
    <source>
        <dbReference type="EMBL" id="ETN42077.1"/>
    </source>
</evidence>
<feature type="repeat" description="ANK" evidence="3">
    <location>
        <begin position="143"/>
        <end position="175"/>
    </location>
</feature>
<feature type="repeat" description="ANK" evidence="3">
    <location>
        <begin position="110"/>
        <end position="142"/>
    </location>
</feature>
<evidence type="ECO:0000256" key="1">
    <source>
        <dbReference type="ARBA" id="ARBA00022737"/>
    </source>
</evidence>
<dbReference type="Proteomes" id="UP000030752">
    <property type="component" value="Unassembled WGS sequence"/>
</dbReference>
<dbReference type="HOGENOM" id="CLU_000134_18_2_1"/>
<dbReference type="PANTHER" id="PTHR24189:SF50">
    <property type="entry name" value="ANKYRIN REPEAT AND SOCS BOX PROTEIN 2"/>
    <property type="match status" value="1"/>
</dbReference>
<dbReference type="GO" id="GO:0005634">
    <property type="term" value="C:nucleus"/>
    <property type="evidence" value="ECO:0007669"/>
    <property type="project" value="EnsemblFungi"/>
</dbReference>
<dbReference type="SUPFAM" id="SSF48403">
    <property type="entry name" value="Ankyrin repeat"/>
    <property type="match status" value="1"/>
</dbReference>
<keyword evidence="2 3" id="KW-0040">ANK repeat</keyword>
<reference evidence="4 5" key="1">
    <citation type="submission" date="2013-03" db="EMBL/GenBank/DDBJ databases">
        <title>The Genome Sequence of Phialophora europaea CBS 101466.</title>
        <authorList>
            <consortium name="The Broad Institute Genomics Platform"/>
            <person name="Cuomo C."/>
            <person name="de Hoog S."/>
            <person name="Gorbushina A."/>
            <person name="Walker B."/>
            <person name="Young S.K."/>
            <person name="Zeng Q."/>
            <person name="Gargeya S."/>
            <person name="Fitzgerald M."/>
            <person name="Haas B."/>
            <person name="Abouelleil A."/>
            <person name="Allen A.W."/>
            <person name="Alvarado L."/>
            <person name="Arachchi H.M."/>
            <person name="Berlin A.M."/>
            <person name="Chapman S.B."/>
            <person name="Gainer-Dewar J."/>
            <person name="Goldberg J."/>
            <person name="Griggs A."/>
            <person name="Gujja S."/>
            <person name="Hansen M."/>
            <person name="Howarth C."/>
            <person name="Imamovic A."/>
            <person name="Ireland A."/>
            <person name="Larimer J."/>
            <person name="McCowan C."/>
            <person name="Murphy C."/>
            <person name="Pearson M."/>
            <person name="Poon T.W."/>
            <person name="Priest M."/>
            <person name="Roberts A."/>
            <person name="Saif S."/>
            <person name="Shea T."/>
            <person name="Sisk P."/>
            <person name="Sykes S."/>
            <person name="Wortman J."/>
            <person name="Nusbaum C."/>
            <person name="Birren B."/>
        </authorList>
    </citation>
    <scope>NUCLEOTIDE SEQUENCE [LARGE SCALE GENOMIC DNA]</scope>
    <source>
        <strain evidence="4 5">CBS 101466</strain>
    </source>
</reference>
<dbReference type="PROSITE" id="PS50088">
    <property type="entry name" value="ANK_REPEAT"/>
    <property type="match status" value="3"/>
</dbReference>
<dbReference type="Pfam" id="PF12796">
    <property type="entry name" value="Ank_2"/>
    <property type="match status" value="2"/>
</dbReference>
<dbReference type="RefSeq" id="XP_008716586.1">
    <property type="nucleotide sequence ID" value="XM_008718364.1"/>
</dbReference>
<accession>W2S063</accession>
<dbReference type="GeneID" id="19971355"/>
<dbReference type="STRING" id="1220924.W2S063"/>
<dbReference type="InParanoid" id="W2S063"/>
<evidence type="ECO:0000256" key="3">
    <source>
        <dbReference type="PROSITE-ProRule" id="PRU00023"/>
    </source>
</evidence>
<dbReference type="Pfam" id="PF13637">
    <property type="entry name" value="Ank_4"/>
    <property type="match status" value="1"/>
</dbReference>
<evidence type="ECO:0000313" key="5">
    <source>
        <dbReference type="Proteomes" id="UP000030752"/>
    </source>
</evidence>
<gene>
    <name evidence="4" type="ORF">HMPREF1541_04016</name>
</gene>
<dbReference type="VEuPathDB" id="FungiDB:HMPREF1541_04016"/>
<dbReference type="GO" id="GO:0005829">
    <property type="term" value="C:cytosol"/>
    <property type="evidence" value="ECO:0007669"/>
    <property type="project" value="EnsemblFungi"/>
</dbReference>
<organism evidence="4 5">
    <name type="scientific">Cyphellophora europaea (strain CBS 101466)</name>
    <name type="common">Phialophora europaea</name>
    <dbReference type="NCBI Taxonomy" id="1220924"/>
    <lineage>
        <taxon>Eukaryota</taxon>
        <taxon>Fungi</taxon>
        <taxon>Dikarya</taxon>
        <taxon>Ascomycota</taxon>
        <taxon>Pezizomycotina</taxon>
        <taxon>Eurotiomycetes</taxon>
        <taxon>Chaetothyriomycetidae</taxon>
        <taxon>Chaetothyriales</taxon>
        <taxon>Cyphellophoraceae</taxon>
        <taxon>Cyphellophora</taxon>
    </lineage>
</organism>
<dbReference type="GO" id="GO:0044183">
    <property type="term" value="F:protein folding chaperone"/>
    <property type="evidence" value="ECO:0007669"/>
    <property type="project" value="EnsemblFungi"/>
</dbReference>
<dbReference type="Gene3D" id="1.25.40.20">
    <property type="entry name" value="Ankyrin repeat-containing domain"/>
    <property type="match status" value="3"/>
</dbReference>
<dbReference type="InterPro" id="IPR002110">
    <property type="entry name" value="Ankyrin_rpt"/>
</dbReference>
<dbReference type="PROSITE" id="PS50297">
    <property type="entry name" value="ANK_REP_REGION"/>
    <property type="match status" value="3"/>
</dbReference>
<proteinExistence type="predicted"/>
<dbReference type="EMBL" id="KB822719">
    <property type="protein sequence ID" value="ETN42077.1"/>
    <property type="molecule type" value="Genomic_DNA"/>
</dbReference>
<dbReference type="eggNOG" id="KOG4412">
    <property type="taxonomic scope" value="Eukaryota"/>
</dbReference>
<dbReference type="PRINTS" id="PR01415">
    <property type="entry name" value="ANKYRIN"/>
</dbReference>
<dbReference type="SMART" id="SM00248">
    <property type="entry name" value="ANK"/>
    <property type="match status" value="6"/>
</dbReference>